<dbReference type="SMART" id="SM00448">
    <property type="entry name" value="REC"/>
    <property type="match status" value="1"/>
</dbReference>
<feature type="modified residue" description="4-aspartylphosphate" evidence="2">
    <location>
        <position position="54"/>
    </location>
</feature>
<dbReference type="RefSeq" id="WP_214176185.1">
    <property type="nucleotide sequence ID" value="NZ_JAHCVK010000008.1"/>
</dbReference>
<feature type="domain" description="Response regulatory" evidence="3">
    <location>
        <begin position="5"/>
        <end position="121"/>
    </location>
</feature>
<organism evidence="4 5">
    <name type="scientific">Geomobilimonas luticola</name>
    <dbReference type="NCBI Taxonomy" id="1114878"/>
    <lineage>
        <taxon>Bacteria</taxon>
        <taxon>Pseudomonadati</taxon>
        <taxon>Thermodesulfobacteriota</taxon>
        <taxon>Desulfuromonadia</taxon>
        <taxon>Geobacterales</taxon>
        <taxon>Geobacteraceae</taxon>
        <taxon>Geomobilimonas</taxon>
    </lineage>
</organism>
<evidence type="ECO:0000313" key="5">
    <source>
        <dbReference type="Proteomes" id="UP000756860"/>
    </source>
</evidence>
<dbReference type="InterPro" id="IPR001789">
    <property type="entry name" value="Sig_transdc_resp-reg_receiver"/>
</dbReference>
<protein>
    <submittedName>
        <fullName evidence="4">Response regulator</fullName>
    </submittedName>
</protein>
<dbReference type="Pfam" id="PF00072">
    <property type="entry name" value="Response_reg"/>
    <property type="match status" value="1"/>
</dbReference>
<dbReference type="PANTHER" id="PTHR44591">
    <property type="entry name" value="STRESS RESPONSE REGULATOR PROTEIN 1"/>
    <property type="match status" value="1"/>
</dbReference>
<dbReference type="InterPro" id="IPR011006">
    <property type="entry name" value="CheY-like_superfamily"/>
</dbReference>
<evidence type="ECO:0000256" key="1">
    <source>
        <dbReference type="ARBA" id="ARBA00022553"/>
    </source>
</evidence>
<dbReference type="PANTHER" id="PTHR44591:SF3">
    <property type="entry name" value="RESPONSE REGULATORY DOMAIN-CONTAINING PROTEIN"/>
    <property type="match status" value="1"/>
</dbReference>
<dbReference type="EMBL" id="JAHCVK010000008">
    <property type="protein sequence ID" value="MBT0654176.1"/>
    <property type="molecule type" value="Genomic_DNA"/>
</dbReference>
<dbReference type="InterPro" id="IPR050595">
    <property type="entry name" value="Bact_response_regulator"/>
</dbReference>
<keyword evidence="5" id="KW-1185">Reference proteome</keyword>
<name>A0ABS5SFP2_9BACT</name>
<evidence type="ECO:0000259" key="3">
    <source>
        <dbReference type="PROSITE" id="PS50110"/>
    </source>
</evidence>
<evidence type="ECO:0000256" key="2">
    <source>
        <dbReference type="PROSITE-ProRule" id="PRU00169"/>
    </source>
</evidence>
<dbReference type="CDD" id="cd17574">
    <property type="entry name" value="REC_OmpR"/>
    <property type="match status" value="1"/>
</dbReference>
<reference evidence="4 5" key="1">
    <citation type="submission" date="2021-05" db="EMBL/GenBank/DDBJ databases">
        <title>The draft genome of Geobacter luticola JCM 17780.</title>
        <authorList>
            <person name="Xu Z."/>
            <person name="Masuda Y."/>
            <person name="Itoh H."/>
            <person name="Senoo K."/>
        </authorList>
    </citation>
    <scope>NUCLEOTIDE SEQUENCE [LARGE SCALE GENOMIC DNA]</scope>
    <source>
        <strain evidence="4 5">JCM 17780</strain>
    </source>
</reference>
<dbReference type="Proteomes" id="UP000756860">
    <property type="component" value="Unassembled WGS sequence"/>
</dbReference>
<dbReference type="PROSITE" id="PS50110">
    <property type="entry name" value="RESPONSE_REGULATORY"/>
    <property type="match status" value="1"/>
</dbReference>
<keyword evidence="1 2" id="KW-0597">Phosphoprotein</keyword>
<sequence length="123" mass="13544">MHKNKILVVEDEESLLKLESILLSSKGYNVTGVMDGRSALEEIAANPPDLVILDIMLPELDGFEVCRHIKEDPATKGIPVVMLTAKKNSQDYARGMEMGADAYITKPFKSAKVIETIEGLLNK</sequence>
<evidence type="ECO:0000313" key="4">
    <source>
        <dbReference type="EMBL" id="MBT0654176.1"/>
    </source>
</evidence>
<comment type="caution">
    <text evidence="4">The sequence shown here is derived from an EMBL/GenBank/DDBJ whole genome shotgun (WGS) entry which is preliminary data.</text>
</comment>
<accession>A0ABS5SFP2</accession>
<proteinExistence type="predicted"/>
<gene>
    <name evidence="4" type="ORF">KI810_14020</name>
</gene>
<dbReference type="SUPFAM" id="SSF52172">
    <property type="entry name" value="CheY-like"/>
    <property type="match status" value="1"/>
</dbReference>
<dbReference type="Gene3D" id="3.40.50.2300">
    <property type="match status" value="1"/>
</dbReference>